<evidence type="ECO:0000259" key="4">
    <source>
        <dbReference type="Pfam" id="PF00700"/>
    </source>
</evidence>
<sequence length="518" mass="52635">MTSIGPYAASGVGRPSLVDALAKSRSQLNDLTRQLSTGMVSATYAGLGDGRATSLAMRAKLAALSSYDATAATVGTRIAVMGTALQRLDDIGAEYRLVDPNDFTLTTGSVTVTQSQAAIDLQDAIAQLNTDVGGRFVFSGRTTDTKPVLSADAILADDGAKAGLRTVIAERKLADLGADGRGRIDVSGVSGSSFSVAEEASGPFGFKISSLSSSMTNGVASGPTGSPATITLGVTGQPKTGDQMRVGLTLPDGSTEEIVLTAKAADDTSALAPGEFRVGATPAQTAANMRASFDAALKTRADTALVAASAVQAGEEFFNAPAGSGPARVAGFDGSYASDAERVAALQNATALDRTDTAEKTVSWYVGETGTDDPRKTAAARIDDGVAVAYGARANEAGTRQVVQNLAVFSAMTFSADDADAKARYSALANRTIAALGSSDATAAVRTMATDLAAANNAIKAASARHAAAKSMAQDALSGVESADKDEATLKILALQTQLQASYQATATLKNLSLVNFL</sequence>
<dbReference type="RefSeq" id="WP_183395390.1">
    <property type="nucleotide sequence ID" value="NZ_JACIDR010000003.1"/>
</dbReference>
<dbReference type="InterPro" id="IPR046358">
    <property type="entry name" value="Flagellin_C"/>
</dbReference>
<accession>A0A7W6D3N4</accession>
<dbReference type="GO" id="GO:0009288">
    <property type="term" value="C:bacterial-type flagellum"/>
    <property type="evidence" value="ECO:0007669"/>
    <property type="project" value="InterPro"/>
</dbReference>
<protein>
    <submittedName>
        <fullName evidence="5">Flagellin-like hook-associated protein FlgL</fullName>
    </submittedName>
</protein>
<keyword evidence="5" id="KW-0969">Cilium</keyword>
<dbReference type="Proteomes" id="UP000528964">
    <property type="component" value="Unassembled WGS sequence"/>
</dbReference>
<dbReference type="GO" id="GO:0005198">
    <property type="term" value="F:structural molecule activity"/>
    <property type="evidence" value="ECO:0007669"/>
    <property type="project" value="InterPro"/>
</dbReference>
<organism evidence="5 6">
    <name type="scientific">Hansschlegelia beijingensis</name>
    <dbReference type="NCBI Taxonomy" id="1133344"/>
    <lineage>
        <taxon>Bacteria</taxon>
        <taxon>Pseudomonadati</taxon>
        <taxon>Pseudomonadota</taxon>
        <taxon>Alphaproteobacteria</taxon>
        <taxon>Hyphomicrobiales</taxon>
        <taxon>Methylopilaceae</taxon>
        <taxon>Hansschlegelia</taxon>
    </lineage>
</organism>
<dbReference type="PANTHER" id="PTHR42792:SF1">
    <property type="entry name" value="FLAGELLAR HOOK-ASSOCIATED PROTEIN 3"/>
    <property type="match status" value="1"/>
</dbReference>
<comment type="similarity">
    <text evidence="2">Belongs to the bacterial flagellin family.</text>
</comment>
<evidence type="ECO:0000256" key="2">
    <source>
        <dbReference type="ARBA" id="ARBA00005709"/>
    </source>
</evidence>
<evidence type="ECO:0000256" key="3">
    <source>
        <dbReference type="ARBA" id="ARBA00023143"/>
    </source>
</evidence>
<dbReference type="EMBL" id="JACIDR010000003">
    <property type="protein sequence ID" value="MBB3973527.1"/>
    <property type="molecule type" value="Genomic_DNA"/>
</dbReference>
<evidence type="ECO:0000313" key="6">
    <source>
        <dbReference type="Proteomes" id="UP000528964"/>
    </source>
</evidence>
<feature type="domain" description="Flagellin C-terminal" evidence="4">
    <location>
        <begin position="440"/>
        <end position="518"/>
    </location>
</feature>
<keyword evidence="5" id="KW-0966">Cell projection</keyword>
<keyword evidence="5" id="KW-0282">Flagellum</keyword>
<comment type="subcellular location">
    <subcellularLocation>
        <location evidence="1">Bacterial flagellum</location>
    </subcellularLocation>
</comment>
<dbReference type="InterPro" id="IPR001492">
    <property type="entry name" value="Flagellin"/>
</dbReference>
<dbReference type="AlphaFoldDB" id="A0A7W6D3N4"/>
<dbReference type="Gene3D" id="1.20.1330.10">
    <property type="entry name" value="f41 fragment of flagellin, N-terminal domain"/>
    <property type="match status" value="1"/>
</dbReference>
<reference evidence="5 6" key="1">
    <citation type="submission" date="2020-08" db="EMBL/GenBank/DDBJ databases">
        <title>Genomic Encyclopedia of Type Strains, Phase IV (KMG-IV): sequencing the most valuable type-strain genomes for metagenomic binning, comparative biology and taxonomic classification.</title>
        <authorList>
            <person name="Goeker M."/>
        </authorList>
    </citation>
    <scope>NUCLEOTIDE SEQUENCE [LARGE SCALE GENOMIC DNA]</scope>
    <source>
        <strain evidence="5 6">DSM 25481</strain>
    </source>
</reference>
<dbReference type="SUPFAM" id="SSF64518">
    <property type="entry name" value="Phase 1 flagellin"/>
    <property type="match status" value="1"/>
</dbReference>
<dbReference type="Pfam" id="PF00700">
    <property type="entry name" value="Flagellin_C"/>
    <property type="match status" value="1"/>
</dbReference>
<gene>
    <name evidence="5" type="ORF">GGR24_002197</name>
</gene>
<comment type="caution">
    <text evidence="5">The sequence shown here is derived from an EMBL/GenBank/DDBJ whole genome shotgun (WGS) entry which is preliminary data.</text>
</comment>
<keyword evidence="6" id="KW-1185">Reference proteome</keyword>
<dbReference type="PANTHER" id="PTHR42792">
    <property type="entry name" value="FLAGELLIN"/>
    <property type="match status" value="1"/>
</dbReference>
<evidence type="ECO:0000313" key="5">
    <source>
        <dbReference type="EMBL" id="MBB3973527.1"/>
    </source>
</evidence>
<name>A0A7W6D3N4_9HYPH</name>
<proteinExistence type="inferred from homology"/>
<evidence type="ECO:0000256" key="1">
    <source>
        <dbReference type="ARBA" id="ARBA00004365"/>
    </source>
</evidence>
<keyword evidence="3" id="KW-0975">Bacterial flagellum</keyword>